<evidence type="ECO:0000256" key="6">
    <source>
        <dbReference type="ARBA" id="ARBA00023018"/>
    </source>
</evidence>
<dbReference type="CDD" id="cd14037">
    <property type="entry name" value="STKc_NAK_like"/>
    <property type="match status" value="1"/>
</dbReference>
<proteinExistence type="predicted"/>
<feature type="domain" description="Protein kinase" evidence="12">
    <location>
        <begin position="1"/>
        <end position="259"/>
    </location>
</feature>
<keyword evidence="5" id="KW-0007">Acetylation</keyword>
<dbReference type="Gene3D" id="1.10.510.10">
    <property type="entry name" value="Transferase(Phosphotransferase) domain 1"/>
    <property type="match status" value="1"/>
</dbReference>
<dbReference type="AlphaFoldDB" id="A0A8C0QJ12"/>
<accession>A0A8C0QJ12</accession>
<feature type="compositionally biased region" description="Pro residues" evidence="11">
    <location>
        <begin position="407"/>
        <end position="419"/>
    </location>
</feature>
<dbReference type="InterPro" id="IPR051744">
    <property type="entry name" value="AP2_assoc_SerThr_kinase"/>
</dbReference>
<dbReference type="Ensembl" id="ENSCAFT00040013390.1">
    <property type="protein sequence ID" value="ENSCAFP00040011605.1"/>
    <property type="gene ID" value="ENSCAFG00040007167.1"/>
</dbReference>
<reference evidence="13" key="1">
    <citation type="submission" date="2018-10" db="EMBL/GenBank/DDBJ databases">
        <title>De novo assembly of a Great Dane genome.</title>
        <authorList>
            <person name="Kidd J.M."/>
            <person name="Pendleton A.L."/>
            <person name="Shen F."/>
            <person name="Emery S."/>
        </authorList>
    </citation>
    <scope>NUCLEOTIDE SEQUENCE [LARGE SCALE GENOMIC DNA]</scope>
    <source>
        <strain evidence="13">Great Dane</strain>
    </source>
</reference>
<dbReference type="GO" id="GO:0004672">
    <property type="term" value="F:protein kinase activity"/>
    <property type="evidence" value="ECO:0007669"/>
    <property type="project" value="InterPro"/>
</dbReference>
<dbReference type="PANTHER" id="PTHR47907">
    <property type="entry name" value="PROTEIN KINASE DOMAIN-CONTAINING PROTEIN"/>
    <property type="match status" value="1"/>
</dbReference>
<dbReference type="GO" id="GO:0005905">
    <property type="term" value="C:clathrin-coated pit"/>
    <property type="evidence" value="ECO:0007669"/>
    <property type="project" value="UniProtKB-SubCell"/>
</dbReference>
<evidence type="ECO:0000256" key="5">
    <source>
        <dbReference type="ARBA" id="ARBA00022990"/>
    </source>
</evidence>
<organism evidence="13 14">
    <name type="scientific">Canis lupus familiaris</name>
    <name type="common">Dog</name>
    <name type="synonym">Canis familiaris</name>
    <dbReference type="NCBI Taxonomy" id="9615"/>
    <lineage>
        <taxon>Eukaryota</taxon>
        <taxon>Metazoa</taxon>
        <taxon>Chordata</taxon>
        <taxon>Craniata</taxon>
        <taxon>Vertebrata</taxon>
        <taxon>Euteleostomi</taxon>
        <taxon>Mammalia</taxon>
        <taxon>Eutheria</taxon>
        <taxon>Laurasiatheria</taxon>
        <taxon>Carnivora</taxon>
        <taxon>Caniformia</taxon>
        <taxon>Canidae</taxon>
        <taxon>Canis</taxon>
    </lineage>
</organism>
<keyword evidence="6" id="KW-0770">Synapse</keyword>
<dbReference type="GO" id="GO:0006897">
    <property type="term" value="P:endocytosis"/>
    <property type="evidence" value="ECO:0007669"/>
    <property type="project" value="UniProtKB-KW"/>
</dbReference>
<dbReference type="GO" id="GO:0005524">
    <property type="term" value="F:ATP binding"/>
    <property type="evidence" value="ECO:0007669"/>
    <property type="project" value="InterPro"/>
</dbReference>
<evidence type="ECO:0000256" key="3">
    <source>
        <dbReference type="ARBA" id="ARBA00022553"/>
    </source>
</evidence>
<evidence type="ECO:0000313" key="13">
    <source>
        <dbReference type="Ensembl" id="ENSCAFP00040011605.1"/>
    </source>
</evidence>
<protein>
    <recommendedName>
        <fullName evidence="9">AP2-associated protein kinase 1</fullName>
    </recommendedName>
    <alternativeName>
        <fullName evidence="10">Adaptor-associated kinase 1</fullName>
    </alternativeName>
</protein>
<dbReference type="SUPFAM" id="SSF56112">
    <property type="entry name" value="Protein kinase-like (PK-like)"/>
    <property type="match status" value="1"/>
</dbReference>
<feature type="region of interest" description="Disordered" evidence="11">
    <location>
        <begin position="281"/>
        <end position="441"/>
    </location>
</feature>
<reference evidence="13" key="2">
    <citation type="submission" date="2025-08" db="UniProtKB">
        <authorList>
            <consortium name="Ensembl"/>
        </authorList>
    </citation>
    <scope>IDENTIFICATION</scope>
</reference>
<keyword evidence="7" id="KW-0168">Coated pit</keyword>
<dbReference type="InterPro" id="IPR008271">
    <property type="entry name" value="Ser/Thr_kinase_AS"/>
</dbReference>
<comment type="subcellular location">
    <subcellularLocation>
        <location evidence="1">Membrane</location>
        <location evidence="1">Clathrin-coated pit</location>
    </subcellularLocation>
    <subcellularLocation>
        <location evidence="8">Presynapse</location>
    </subcellularLocation>
</comment>
<sequence length="535" mass="58339">MTHPIFHSVGLRGLNMSKTFRSGLFPKGRKTRDLSGHKNIVGYIDSSINNVSSGDVWEVLILMDFCRGGQVVNLMNQRLQTGFTENEVLQIFCDTCEAVARLHQCKTPIIHRDLKVENILLHDRGHYVLCDFGSATNKFQNPQTEGVNAVEDEIKKYTTLSYRAPEMVNLYSGKIITTKADIWALGCLLYKLCYFTLPFGESQVAICDGNFTIPDNSRYSQDMHCLIRYMLEPDPDKRPDIYQVSYFSFKLLKKECQFLMYRYVKGNSPIPAKLPEPVKASEAAAKKSQPKARLTDPIPTTETSIAPRQRPKAGQTQPNPGILPIQPALTPRKRATVQPPPQAAGSGSQPGLLASVPQPKPQAQPSQPLPQPQPKQPQAPLAPQQTPAPAQATPQHQQPLFLKQPPQQQPPPQQPPPQQPAGTFYQQPPPQAQAQAQQVGCSGTLARRVRAVSGGCAQAPSPQAPSLGSRGRAGAAGQGVAASQPRGPIGALPAPPTPWGPGESLTCRRNLSKGATFRASFSLLLLLSPPTQLHP</sequence>
<evidence type="ECO:0000256" key="9">
    <source>
        <dbReference type="ARBA" id="ARBA00049733"/>
    </source>
</evidence>
<evidence type="ECO:0000256" key="7">
    <source>
        <dbReference type="ARBA" id="ARBA00023176"/>
    </source>
</evidence>
<dbReference type="PROSITE" id="PS00108">
    <property type="entry name" value="PROTEIN_KINASE_ST"/>
    <property type="match status" value="1"/>
</dbReference>
<dbReference type="SMART" id="SM00220">
    <property type="entry name" value="S_TKc"/>
    <property type="match status" value="1"/>
</dbReference>
<evidence type="ECO:0000313" key="14">
    <source>
        <dbReference type="Proteomes" id="UP000694542"/>
    </source>
</evidence>
<dbReference type="PANTHER" id="PTHR47907:SF3">
    <property type="entry name" value="AP2-ASSOCIATED PROTEIN KINASE 1"/>
    <property type="match status" value="1"/>
</dbReference>
<evidence type="ECO:0000256" key="2">
    <source>
        <dbReference type="ARBA" id="ARBA00022481"/>
    </source>
</evidence>
<dbReference type="Proteomes" id="UP000694542">
    <property type="component" value="Chromosome 10"/>
</dbReference>
<evidence type="ECO:0000259" key="12">
    <source>
        <dbReference type="PROSITE" id="PS50011"/>
    </source>
</evidence>
<evidence type="ECO:0000256" key="1">
    <source>
        <dbReference type="ARBA" id="ARBA00004600"/>
    </source>
</evidence>
<evidence type="ECO:0000256" key="8">
    <source>
        <dbReference type="ARBA" id="ARBA00034106"/>
    </source>
</evidence>
<name>A0A8C0QJ12_CANLF</name>
<keyword evidence="7" id="KW-0472">Membrane</keyword>
<keyword evidence="4" id="KW-0254">Endocytosis</keyword>
<feature type="compositionally biased region" description="Low complexity" evidence="11">
    <location>
        <begin position="468"/>
        <end position="484"/>
    </location>
</feature>
<dbReference type="PROSITE" id="PS50011">
    <property type="entry name" value="PROTEIN_KINASE_DOM"/>
    <property type="match status" value="1"/>
</dbReference>
<evidence type="ECO:0000256" key="10">
    <source>
        <dbReference type="ARBA" id="ARBA00049799"/>
    </source>
</evidence>
<dbReference type="Pfam" id="PF00069">
    <property type="entry name" value="Pkinase"/>
    <property type="match status" value="1"/>
</dbReference>
<dbReference type="InterPro" id="IPR000719">
    <property type="entry name" value="Prot_kinase_dom"/>
</dbReference>
<dbReference type="GO" id="GO:0098793">
    <property type="term" value="C:presynapse"/>
    <property type="evidence" value="ECO:0007669"/>
    <property type="project" value="UniProtKB-SubCell"/>
</dbReference>
<feature type="region of interest" description="Disordered" evidence="11">
    <location>
        <begin position="453"/>
        <end position="507"/>
    </location>
</feature>
<feature type="compositionally biased region" description="Low complexity" evidence="11">
    <location>
        <begin position="378"/>
        <end position="406"/>
    </location>
</feature>
<dbReference type="InterPro" id="IPR011009">
    <property type="entry name" value="Kinase-like_dom_sf"/>
</dbReference>
<evidence type="ECO:0000256" key="11">
    <source>
        <dbReference type="SAM" id="MobiDB-lite"/>
    </source>
</evidence>
<keyword evidence="2" id="KW-0488">Methylation</keyword>
<feature type="compositionally biased region" description="Pro residues" evidence="11">
    <location>
        <begin position="358"/>
        <end position="377"/>
    </location>
</feature>
<keyword evidence="3" id="KW-0597">Phosphoprotein</keyword>
<evidence type="ECO:0000256" key="4">
    <source>
        <dbReference type="ARBA" id="ARBA00022583"/>
    </source>
</evidence>